<evidence type="ECO:0000313" key="1">
    <source>
        <dbReference type="EMBL" id="AQQ75483.1"/>
    </source>
</evidence>
<protein>
    <submittedName>
        <fullName evidence="1">DUF1599-containing protein</fullName>
    </submittedName>
</protein>
<accession>A0A1S5Y366</accession>
<gene>
    <name evidence="1" type="ORF">JDFR1000234_08</name>
</gene>
<organism evidence="1">
    <name type="scientific">uncultured archaeal virus</name>
    <dbReference type="NCBI Taxonomy" id="1960247"/>
    <lineage>
        <taxon>Viruses</taxon>
        <taxon>environmental samples</taxon>
    </lineage>
</organism>
<sequence>MSGKLKENIEKRRQEYKEKFNLDVFELDRELLFEGFKRVWRYGHPVYYDLIIEICKIHELKNKGYGIGDPLGNFKESERFGIPAWKGALVRLSDKVSRIYNLVKHLDDPEYEDAVNMESIEDTLMDLANYALLIIVLLREAKKND</sequence>
<dbReference type="EMBL" id="KY229235">
    <property type="protein sequence ID" value="AQQ75483.1"/>
    <property type="molecule type" value="Genomic_DNA"/>
</dbReference>
<reference evidence="1" key="1">
    <citation type="journal article" date="2017" name="MBio">
        <title>Viruses in the Oceanic Basement.</title>
        <authorList>
            <person name="Nigro O.D."/>
            <person name="Jungbluth S.P."/>
            <person name="Steward G.F."/>
            <person name="Rappe M.S."/>
        </authorList>
    </citation>
    <scope>NUCLEOTIDE SEQUENCE</scope>
    <source>
        <strain evidence="1">JdFR1000234</strain>
    </source>
</reference>
<name>A0A1S5Y366_9VIRU</name>
<proteinExistence type="predicted"/>